<name>A0AAD9GFW5_BABDI</name>
<comment type="similarity">
    <text evidence="2 7 8">Belongs to the peptidase C12 family.</text>
</comment>
<keyword evidence="5 7" id="KW-0378">Hydrolase</keyword>
<keyword evidence="4 7" id="KW-0833">Ubl conjugation pathway</keyword>
<keyword evidence="3 7" id="KW-0645">Protease</keyword>
<dbReference type="PRINTS" id="PR00707">
    <property type="entry name" value="UBCTHYDRLASE"/>
</dbReference>
<evidence type="ECO:0000256" key="8">
    <source>
        <dbReference type="RuleBase" id="RU361215"/>
    </source>
</evidence>
<dbReference type="GO" id="GO:0005737">
    <property type="term" value="C:cytoplasm"/>
    <property type="evidence" value="ECO:0007669"/>
    <property type="project" value="TreeGrafter"/>
</dbReference>
<evidence type="ECO:0000256" key="4">
    <source>
        <dbReference type="ARBA" id="ARBA00022786"/>
    </source>
</evidence>
<dbReference type="Pfam" id="PF01088">
    <property type="entry name" value="Peptidase_C12"/>
    <property type="match status" value="1"/>
</dbReference>
<dbReference type="PANTHER" id="PTHR10589">
    <property type="entry name" value="UBIQUITIN CARBOXYL-TERMINAL HYDROLASE"/>
    <property type="match status" value="1"/>
</dbReference>
<dbReference type="SUPFAM" id="SSF54001">
    <property type="entry name" value="Cysteine proteinases"/>
    <property type="match status" value="1"/>
</dbReference>
<keyword evidence="6 7" id="KW-0788">Thiol protease</keyword>
<evidence type="ECO:0000259" key="9">
    <source>
        <dbReference type="PROSITE" id="PS52048"/>
    </source>
</evidence>
<feature type="active site" description="Nucleophile" evidence="7">
    <location>
        <position position="87"/>
    </location>
</feature>
<dbReference type="AlphaFoldDB" id="A0AAD9GFW5"/>
<evidence type="ECO:0000256" key="6">
    <source>
        <dbReference type="ARBA" id="ARBA00022807"/>
    </source>
</evidence>
<feature type="active site" description="Proton donor" evidence="7">
    <location>
        <position position="173"/>
    </location>
</feature>
<dbReference type="GO" id="GO:0006511">
    <property type="term" value="P:ubiquitin-dependent protein catabolic process"/>
    <property type="evidence" value="ECO:0007669"/>
    <property type="project" value="UniProtKB-UniRule"/>
</dbReference>
<reference evidence="10" key="2">
    <citation type="submission" date="2021-05" db="EMBL/GenBank/DDBJ databases">
        <authorList>
            <person name="Pain A."/>
        </authorList>
    </citation>
    <scope>NUCLEOTIDE SEQUENCE</scope>
    <source>
        <strain evidence="10">1802A</strain>
    </source>
</reference>
<comment type="catalytic activity">
    <reaction evidence="1 7 8">
        <text>Thiol-dependent hydrolysis of ester, thioester, amide, peptide and isopeptide bonds formed by the C-terminal Gly of ubiquitin (a 76-residue protein attached to proteins as an intracellular targeting signal).</text>
        <dbReference type="EC" id="3.4.19.12"/>
    </reaction>
</comment>
<dbReference type="Proteomes" id="UP001195914">
    <property type="component" value="Unassembled WGS sequence"/>
</dbReference>
<feature type="site" description="Important for enzyme activity" evidence="7">
    <location>
        <position position="201"/>
    </location>
</feature>
<accession>A0AAD9GFW5</accession>
<dbReference type="InterPro" id="IPR036959">
    <property type="entry name" value="Peptidase_C12_UCH_sf"/>
</dbReference>
<dbReference type="GO" id="GO:0016579">
    <property type="term" value="P:protein deubiquitination"/>
    <property type="evidence" value="ECO:0007669"/>
    <property type="project" value="TreeGrafter"/>
</dbReference>
<reference evidence="10" key="1">
    <citation type="journal article" date="2014" name="Nucleic Acids Res.">
        <title>The evolutionary dynamics of variant antigen genes in Babesia reveal a history of genomic innovation underlying host-parasite interaction.</title>
        <authorList>
            <person name="Jackson A.P."/>
            <person name="Otto T.D."/>
            <person name="Darby A."/>
            <person name="Ramaprasad A."/>
            <person name="Xia D."/>
            <person name="Echaide I.E."/>
            <person name="Farber M."/>
            <person name="Gahlot S."/>
            <person name="Gamble J."/>
            <person name="Gupta D."/>
            <person name="Gupta Y."/>
            <person name="Jackson L."/>
            <person name="Malandrin L."/>
            <person name="Malas T.B."/>
            <person name="Moussa E."/>
            <person name="Nair M."/>
            <person name="Reid A.J."/>
            <person name="Sanders M."/>
            <person name="Sharma J."/>
            <person name="Tracey A."/>
            <person name="Quail M.A."/>
            <person name="Weir W."/>
            <person name="Wastling J.M."/>
            <person name="Hall N."/>
            <person name="Willadsen P."/>
            <person name="Lingelbach K."/>
            <person name="Shiels B."/>
            <person name="Tait A."/>
            <person name="Berriman M."/>
            <person name="Allred D.R."/>
            <person name="Pain A."/>
        </authorList>
    </citation>
    <scope>NUCLEOTIDE SEQUENCE</scope>
    <source>
        <strain evidence="10">1802A</strain>
    </source>
</reference>
<feature type="site" description="Transition state stabilizer" evidence="7">
    <location>
        <position position="69"/>
    </location>
</feature>
<evidence type="ECO:0000256" key="5">
    <source>
        <dbReference type="ARBA" id="ARBA00022801"/>
    </source>
</evidence>
<feature type="domain" description="UCH catalytic" evidence="9">
    <location>
        <begin position="5"/>
        <end position="233"/>
    </location>
</feature>
<organism evidence="10 11">
    <name type="scientific">Babesia divergens</name>
    <dbReference type="NCBI Taxonomy" id="32595"/>
    <lineage>
        <taxon>Eukaryota</taxon>
        <taxon>Sar</taxon>
        <taxon>Alveolata</taxon>
        <taxon>Apicomplexa</taxon>
        <taxon>Aconoidasida</taxon>
        <taxon>Piroplasmida</taxon>
        <taxon>Babesiidae</taxon>
        <taxon>Babesia</taxon>
    </lineage>
</organism>
<dbReference type="PANTHER" id="PTHR10589:SF17">
    <property type="entry name" value="UBIQUITIN CARBOXYL-TERMINAL HYDROLASE"/>
    <property type="match status" value="1"/>
</dbReference>
<evidence type="ECO:0000256" key="1">
    <source>
        <dbReference type="ARBA" id="ARBA00000707"/>
    </source>
</evidence>
<dbReference type="InterPro" id="IPR038765">
    <property type="entry name" value="Papain-like_cys_pep_sf"/>
</dbReference>
<evidence type="ECO:0000313" key="11">
    <source>
        <dbReference type="Proteomes" id="UP001195914"/>
    </source>
</evidence>
<evidence type="ECO:0000256" key="7">
    <source>
        <dbReference type="PROSITE-ProRule" id="PRU01393"/>
    </source>
</evidence>
<comment type="caution">
    <text evidence="10">The sequence shown here is derived from an EMBL/GenBank/DDBJ whole genome shotgun (WGS) entry which is preliminary data.</text>
</comment>
<dbReference type="GO" id="GO:0004843">
    <property type="term" value="F:cysteine-type deubiquitinase activity"/>
    <property type="evidence" value="ECO:0007669"/>
    <property type="project" value="UniProtKB-UniRule"/>
</dbReference>
<dbReference type="InterPro" id="IPR001578">
    <property type="entry name" value="Peptidase_C12_UCH"/>
</dbReference>
<evidence type="ECO:0000256" key="2">
    <source>
        <dbReference type="ARBA" id="ARBA00009326"/>
    </source>
</evidence>
<evidence type="ECO:0000256" key="3">
    <source>
        <dbReference type="ARBA" id="ARBA00022670"/>
    </source>
</evidence>
<protein>
    <recommendedName>
        <fullName evidence="8">Ubiquitin carboxyl-terminal hydrolase</fullName>
        <ecNumber evidence="8">3.4.19.12</ecNumber>
    </recommendedName>
</protein>
<evidence type="ECO:0000313" key="10">
    <source>
        <dbReference type="EMBL" id="KAK1937709.1"/>
    </source>
</evidence>
<proteinExistence type="inferred from homology"/>
<dbReference type="Gene3D" id="3.40.532.10">
    <property type="entry name" value="Peptidase C12, ubiquitin carboxyl-terminal hydrolase"/>
    <property type="match status" value="1"/>
</dbReference>
<gene>
    <name evidence="10" type="ORF">X943_004067</name>
</gene>
<sequence>MVRQHFTPLESNPDVFRSYAEDLGRKDLVFQDLLAFEEWAFDMIVKWRHAHYTKDKAPETPSNVWFTCQVSKREDKEQRTQKVSNACGTIALLHLLNNIVAAGKIDENSSIEHIKKSTLKASPQERGEVREAKCNVHLKQFIEKSNQINELHQKFQNKGDTEALPTGTRVDTHFITFVVVEDHLYELVNNDAKTNPKFMQDGTMPYPINHGPSSPENFVVVRQNLHESICAIA</sequence>
<keyword evidence="11" id="KW-1185">Reference proteome</keyword>
<dbReference type="PROSITE" id="PS52048">
    <property type="entry name" value="UCH_DOMAIN"/>
    <property type="match status" value="1"/>
</dbReference>
<dbReference type="EMBL" id="JAHBMH010000033">
    <property type="protein sequence ID" value="KAK1937709.1"/>
    <property type="molecule type" value="Genomic_DNA"/>
</dbReference>
<dbReference type="EC" id="3.4.19.12" evidence="8"/>